<keyword evidence="3 7" id="KW-0812">Transmembrane</keyword>
<feature type="domain" description="ABC3 transporter permease C-terminal" evidence="8">
    <location>
        <begin position="288"/>
        <end position="405"/>
    </location>
</feature>
<dbReference type="eggNOG" id="COG0577">
    <property type="taxonomic scope" value="Bacteria"/>
</dbReference>
<dbReference type="GO" id="GO:0022857">
    <property type="term" value="F:transmembrane transporter activity"/>
    <property type="evidence" value="ECO:0007669"/>
    <property type="project" value="TreeGrafter"/>
</dbReference>
<evidence type="ECO:0000256" key="7">
    <source>
        <dbReference type="SAM" id="Phobius"/>
    </source>
</evidence>
<dbReference type="InterPro" id="IPR050250">
    <property type="entry name" value="Macrolide_Exporter_MacB"/>
</dbReference>
<protein>
    <submittedName>
        <fullName evidence="10">Putative ABC transporter permease protein</fullName>
    </submittedName>
</protein>
<organism evidence="10 11">
    <name type="scientific">Mobilicoccus pelagius NBRC 104925</name>
    <dbReference type="NCBI Taxonomy" id="1089455"/>
    <lineage>
        <taxon>Bacteria</taxon>
        <taxon>Bacillati</taxon>
        <taxon>Actinomycetota</taxon>
        <taxon>Actinomycetes</taxon>
        <taxon>Micrococcales</taxon>
        <taxon>Dermatophilaceae</taxon>
        <taxon>Mobilicoccus</taxon>
    </lineage>
</organism>
<evidence type="ECO:0000256" key="2">
    <source>
        <dbReference type="ARBA" id="ARBA00022475"/>
    </source>
</evidence>
<dbReference type="PANTHER" id="PTHR30572:SF4">
    <property type="entry name" value="ABC TRANSPORTER PERMEASE YTRF"/>
    <property type="match status" value="1"/>
</dbReference>
<dbReference type="GO" id="GO:0005886">
    <property type="term" value="C:plasma membrane"/>
    <property type="evidence" value="ECO:0007669"/>
    <property type="project" value="UniProtKB-SubCell"/>
</dbReference>
<dbReference type="STRING" id="1089455.MOPEL_013_00300"/>
<evidence type="ECO:0000313" key="10">
    <source>
        <dbReference type="EMBL" id="GAB47489.1"/>
    </source>
</evidence>
<evidence type="ECO:0000256" key="1">
    <source>
        <dbReference type="ARBA" id="ARBA00004651"/>
    </source>
</evidence>
<keyword evidence="5 7" id="KW-0472">Membrane</keyword>
<comment type="subcellular location">
    <subcellularLocation>
        <location evidence="1">Cell membrane</location>
        <topology evidence="1">Multi-pass membrane protein</topology>
    </subcellularLocation>
</comment>
<evidence type="ECO:0000256" key="3">
    <source>
        <dbReference type="ARBA" id="ARBA00022692"/>
    </source>
</evidence>
<evidence type="ECO:0000256" key="5">
    <source>
        <dbReference type="ARBA" id="ARBA00023136"/>
    </source>
</evidence>
<dbReference type="InterPro" id="IPR003838">
    <property type="entry name" value="ABC3_permease_C"/>
</dbReference>
<dbReference type="EMBL" id="BAFE01000013">
    <property type="protein sequence ID" value="GAB47489.1"/>
    <property type="molecule type" value="Genomic_DNA"/>
</dbReference>
<name>H5UP31_9MICO</name>
<accession>H5UP31</accession>
<feature type="domain" description="MacB-like periplasmic core" evidence="9">
    <location>
        <begin position="23"/>
        <end position="254"/>
    </location>
</feature>
<evidence type="ECO:0000256" key="4">
    <source>
        <dbReference type="ARBA" id="ARBA00022989"/>
    </source>
</evidence>
<comment type="similarity">
    <text evidence="6">Belongs to the ABC-4 integral membrane protein family.</text>
</comment>
<dbReference type="AlphaFoldDB" id="H5UP31"/>
<evidence type="ECO:0000259" key="9">
    <source>
        <dbReference type="Pfam" id="PF12704"/>
    </source>
</evidence>
<proteinExistence type="inferred from homology"/>
<evidence type="ECO:0000259" key="8">
    <source>
        <dbReference type="Pfam" id="PF02687"/>
    </source>
</evidence>
<feature type="transmembrane region" description="Helical" evidence="7">
    <location>
        <begin position="376"/>
        <end position="403"/>
    </location>
</feature>
<dbReference type="PANTHER" id="PTHR30572">
    <property type="entry name" value="MEMBRANE COMPONENT OF TRANSPORTER-RELATED"/>
    <property type="match status" value="1"/>
</dbReference>
<reference evidence="10 11" key="1">
    <citation type="submission" date="2012-02" db="EMBL/GenBank/DDBJ databases">
        <title>Whole genome shotgun sequence of Mobilicoccus pelagius NBRC 104925.</title>
        <authorList>
            <person name="Yoshida Y."/>
            <person name="Hosoyama A."/>
            <person name="Tsuchikane K."/>
            <person name="Katsumata H."/>
            <person name="Yamazaki S."/>
            <person name="Fujita N."/>
        </authorList>
    </citation>
    <scope>NUCLEOTIDE SEQUENCE [LARGE SCALE GENOMIC DNA]</scope>
    <source>
        <strain evidence="10 11">NBRC 104925</strain>
    </source>
</reference>
<keyword evidence="11" id="KW-1185">Reference proteome</keyword>
<evidence type="ECO:0000256" key="6">
    <source>
        <dbReference type="ARBA" id="ARBA00038076"/>
    </source>
</evidence>
<feature type="transmembrane region" description="Helical" evidence="7">
    <location>
        <begin position="22"/>
        <end position="46"/>
    </location>
</feature>
<dbReference type="RefSeq" id="WP_009481387.1">
    <property type="nucleotide sequence ID" value="NZ_BAFE01000013.1"/>
</dbReference>
<dbReference type="OrthoDB" id="3510103at2"/>
<feature type="transmembrane region" description="Helical" evidence="7">
    <location>
        <begin position="329"/>
        <end position="356"/>
    </location>
</feature>
<sequence>MTGFLASIVEAYGELRVNKGRVLLSLIGVALSVFAMTGVLGAGGMLSGALQQSLERDMGRSAVLQLQPTGTVNDAGEARRRDDAVLQTLDRLGMTQRSRTAQVSMRVQTRNGVFPVDVNAVDPSWADMYRIRPALGRWLARSDEDRLAPAIVVDDELYERLGRPPLGTATLVSYGVSPSGGSGTTGGAAGHRVEMVVVGVLPHRPGEEPDGMLTAFVPSGALAQVPGAESAVLQRSYVAWVPPEVADEATSQLRAQLRTVPGGPIEAQSMGLSLEDMGFDKVTWAIAAVAGVVLLLGAMGLVNISLVTVRHRMREIGIRRSYGATGARIFVGVLMESVVATTVAGLIGVTAAVALVRAPFVQRWFAQTGLVDLPPFPVSAVVTGLLAAIGVGALAGIVPALIATRVKVIDAIRA</sequence>
<comment type="caution">
    <text evidence="10">The sequence shown here is derived from an EMBL/GenBank/DDBJ whole genome shotgun (WGS) entry which is preliminary data.</text>
</comment>
<dbReference type="InterPro" id="IPR025857">
    <property type="entry name" value="MacB_PCD"/>
</dbReference>
<evidence type="ECO:0000313" key="11">
    <source>
        <dbReference type="Proteomes" id="UP000004367"/>
    </source>
</evidence>
<keyword evidence="4 7" id="KW-1133">Transmembrane helix</keyword>
<keyword evidence="2" id="KW-1003">Cell membrane</keyword>
<dbReference type="Pfam" id="PF02687">
    <property type="entry name" value="FtsX"/>
    <property type="match status" value="1"/>
</dbReference>
<feature type="transmembrane region" description="Helical" evidence="7">
    <location>
        <begin position="284"/>
        <end position="309"/>
    </location>
</feature>
<gene>
    <name evidence="10" type="ORF">MOPEL_013_00300</name>
</gene>
<dbReference type="Pfam" id="PF12704">
    <property type="entry name" value="MacB_PCD"/>
    <property type="match status" value="1"/>
</dbReference>
<dbReference type="Proteomes" id="UP000004367">
    <property type="component" value="Unassembled WGS sequence"/>
</dbReference>